<dbReference type="GO" id="GO:0032580">
    <property type="term" value="C:Golgi cisterna membrane"/>
    <property type="evidence" value="ECO:0007669"/>
    <property type="project" value="UniProtKB-SubCell"/>
</dbReference>
<dbReference type="GO" id="GO:0008107">
    <property type="term" value="F:galactoside 2-alpha-L-fucosyltransferase activity"/>
    <property type="evidence" value="ECO:0007669"/>
    <property type="project" value="InterPro"/>
</dbReference>
<dbReference type="EMBL" id="MTYJ01000177">
    <property type="protein sequence ID" value="OWA49928.1"/>
    <property type="molecule type" value="Genomic_DNA"/>
</dbReference>
<evidence type="ECO:0000313" key="5">
    <source>
        <dbReference type="Proteomes" id="UP000192578"/>
    </source>
</evidence>
<dbReference type="Pfam" id="PF01531">
    <property type="entry name" value="Glyco_transf_11"/>
    <property type="match status" value="1"/>
</dbReference>
<comment type="similarity">
    <text evidence="3">Belongs to the glycosyltransferase 11 family.</text>
</comment>
<organism evidence="4 5">
    <name type="scientific">Hypsibius exemplaris</name>
    <name type="common">Freshwater tardigrade</name>
    <dbReference type="NCBI Taxonomy" id="2072580"/>
    <lineage>
        <taxon>Eukaryota</taxon>
        <taxon>Metazoa</taxon>
        <taxon>Ecdysozoa</taxon>
        <taxon>Tardigrada</taxon>
        <taxon>Eutardigrada</taxon>
        <taxon>Parachela</taxon>
        <taxon>Hypsibioidea</taxon>
        <taxon>Hypsibiidae</taxon>
        <taxon>Hypsibius</taxon>
    </lineage>
</organism>
<dbReference type="Proteomes" id="UP000192578">
    <property type="component" value="Unassembled WGS sequence"/>
</dbReference>
<proteinExistence type="inferred from homology"/>
<accession>A0A9X6NC69</accession>
<keyword evidence="2 3" id="KW-0808">Transferase</keyword>
<comment type="caution">
    <text evidence="4">The sequence shown here is derived from an EMBL/GenBank/DDBJ whole genome shotgun (WGS) entry which is preliminary data.</text>
</comment>
<dbReference type="CDD" id="cd11301">
    <property type="entry name" value="Fut1_Fut2_like"/>
    <property type="match status" value="1"/>
</dbReference>
<comment type="pathway">
    <text evidence="3">Protein modification; protein glycosylation.</text>
</comment>
<keyword evidence="3" id="KW-0333">Golgi apparatus</keyword>
<sequence length="287" mass="32817">MEWQRSFKRTGLGNQFFFYASLVGVAKRNGFTPVIPSYSPLLSILKDTTSETIVVDPDKYDLLISNGTDIPQHEVHSSFCCTYFGYTEKIHHVLDRDVVLRGAFQSWKYFHPDNYDAIRSAFTFREDIRAKAAAVLGSLLAIEHRRKTKVGLHIRRGDIMKSHLRKFGHIPAPKSYFDAAITYMSNRHPHCVFIVVSNDMPWAKNSLKSAQHTVMFAPDKLSPEVSLTMLTMMDHLIISVGTFSWWSAYLSNATDVVYFNGTPEPLSFYDVAFRAEDYYLPHWVGLS</sequence>
<dbReference type="InterPro" id="IPR002516">
    <property type="entry name" value="Glyco_trans_11"/>
</dbReference>
<comment type="subcellular location">
    <subcellularLocation>
        <location evidence="3">Golgi apparatus</location>
        <location evidence="3">Golgi stack membrane</location>
        <topology evidence="3">Single-pass type II membrane protein</topology>
    </subcellularLocation>
</comment>
<keyword evidence="3" id="KW-0325">Glycoprotein</keyword>
<keyword evidence="1 3" id="KW-0328">Glycosyltransferase</keyword>
<dbReference type="PANTHER" id="PTHR11927:SF9">
    <property type="entry name" value="L-FUCOSYLTRANSFERASE"/>
    <property type="match status" value="1"/>
</dbReference>
<dbReference type="GO" id="GO:0005975">
    <property type="term" value="P:carbohydrate metabolic process"/>
    <property type="evidence" value="ECO:0007669"/>
    <property type="project" value="InterPro"/>
</dbReference>
<gene>
    <name evidence="4" type="ORF">BV898_14462</name>
</gene>
<dbReference type="AlphaFoldDB" id="A0A9X6NC69"/>
<evidence type="ECO:0000256" key="2">
    <source>
        <dbReference type="ARBA" id="ARBA00022679"/>
    </source>
</evidence>
<evidence type="ECO:0000313" key="4">
    <source>
        <dbReference type="EMBL" id="OWA49928.1"/>
    </source>
</evidence>
<protein>
    <recommendedName>
        <fullName evidence="3">L-Fucosyltransferase</fullName>
        <ecNumber evidence="3">2.4.1.-</ecNumber>
    </recommendedName>
</protein>
<name>A0A9X6NC69_HYPEX</name>
<evidence type="ECO:0000256" key="3">
    <source>
        <dbReference type="RuleBase" id="RU363129"/>
    </source>
</evidence>
<reference evidence="5" key="1">
    <citation type="submission" date="2017-01" db="EMBL/GenBank/DDBJ databases">
        <title>Comparative genomics of anhydrobiosis in the tardigrade Hypsibius dujardini.</title>
        <authorList>
            <person name="Yoshida Y."/>
            <person name="Koutsovoulos G."/>
            <person name="Laetsch D."/>
            <person name="Stevens L."/>
            <person name="Kumar S."/>
            <person name="Horikawa D."/>
            <person name="Ishino K."/>
            <person name="Komine S."/>
            <person name="Tomita M."/>
            <person name="Blaxter M."/>
            <person name="Arakawa K."/>
        </authorList>
    </citation>
    <scope>NUCLEOTIDE SEQUENCE [LARGE SCALE GENOMIC DNA]</scope>
    <source>
        <strain evidence="5">Z151</strain>
    </source>
</reference>
<keyword evidence="3" id="KW-0812">Transmembrane</keyword>
<keyword evidence="5" id="KW-1185">Reference proteome</keyword>
<keyword evidence="3" id="KW-0735">Signal-anchor</keyword>
<dbReference type="PANTHER" id="PTHR11927">
    <property type="entry name" value="GALACTOSIDE 2-L-FUCOSYLTRANSFERASE"/>
    <property type="match status" value="1"/>
</dbReference>
<evidence type="ECO:0000256" key="1">
    <source>
        <dbReference type="ARBA" id="ARBA00022676"/>
    </source>
</evidence>
<dbReference type="EC" id="2.4.1.-" evidence="3"/>
<dbReference type="OrthoDB" id="3226at2759"/>